<dbReference type="PANTHER" id="PTHR42693:SF53">
    <property type="entry name" value="ENDO-4-O-SULFATASE"/>
    <property type="match status" value="1"/>
</dbReference>
<dbReference type="Proteomes" id="UP000092741">
    <property type="component" value="Chromosome 2"/>
</dbReference>
<dbReference type="PANTHER" id="PTHR42693">
    <property type="entry name" value="ARYLSULFATASE FAMILY MEMBER"/>
    <property type="match status" value="1"/>
</dbReference>
<dbReference type="CDD" id="cd16034">
    <property type="entry name" value="sulfatase_like"/>
    <property type="match status" value="1"/>
</dbReference>
<evidence type="ECO:0000313" key="4">
    <source>
        <dbReference type="EMBL" id="ANQ14984.1"/>
    </source>
</evidence>
<dbReference type="InterPro" id="IPR000917">
    <property type="entry name" value="Sulfatase_N"/>
</dbReference>
<dbReference type="SUPFAM" id="SSF53649">
    <property type="entry name" value="Alkaline phosphatase-like"/>
    <property type="match status" value="1"/>
</dbReference>
<comment type="similarity">
    <text evidence="1">Belongs to the sulfatase family.</text>
</comment>
<dbReference type="Gene3D" id="3.30.1120.10">
    <property type="match status" value="1"/>
</dbReference>
<feature type="domain" description="Sulfatase N-terminal" evidence="3">
    <location>
        <begin position="4"/>
        <end position="355"/>
    </location>
</feature>
<dbReference type="RefSeq" id="WP_020334992.1">
    <property type="nucleotide sequence ID" value="NZ_ATFJ01000033.1"/>
</dbReference>
<reference evidence="4 5" key="1">
    <citation type="submission" date="2016-07" db="EMBL/GenBank/DDBJ databases">
        <title>Developing Vibrio natriegens as a novel, fast-growing host for biotechnology.</title>
        <authorList>
            <person name="Weinstock M.T."/>
            <person name="Hesek E.D."/>
            <person name="Wilson C.M."/>
            <person name="Gibson D.G."/>
        </authorList>
    </citation>
    <scope>NUCLEOTIDE SEQUENCE [LARGE SCALE GENOMIC DNA]</scope>
    <source>
        <strain evidence="4 5">ATCC 14048</strain>
    </source>
</reference>
<dbReference type="InterPro" id="IPR017850">
    <property type="entry name" value="Alkaline_phosphatase_core_sf"/>
</dbReference>
<dbReference type="Gene3D" id="3.40.720.10">
    <property type="entry name" value="Alkaline Phosphatase, subunit A"/>
    <property type="match status" value="1"/>
</dbReference>
<dbReference type="GO" id="GO:0004065">
    <property type="term" value="F:arylsulfatase activity"/>
    <property type="evidence" value="ECO:0007669"/>
    <property type="project" value="TreeGrafter"/>
</dbReference>
<accession>A0AAN0Y700</accession>
<evidence type="ECO:0000256" key="1">
    <source>
        <dbReference type="ARBA" id="ARBA00008779"/>
    </source>
</evidence>
<dbReference type="Pfam" id="PF00884">
    <property type="entry name" value="Sulfatase"/>
    <property type="match status" value="1"/>
</dbReference>
<dbReference type="GeneID" id="70914331"/>
<evidence type="ECO:0000259" key="3">
    <source>
        <dbReference type="Pfam" id="PF00884"/>
    </source>
</evidence>
<dbReference type="AlphaFoldDB" id="A0AAN0Y700"/>
<dbReference type="EMBL" id="CP016346">
    <property type="protein sequence ID" value="ANQ14984.1"/>
    <property type="molecule type" value="Genomic_DNA"/>
</dbReference>
<protein>
    <submittedName>
        <fullName evidence="4">Arylsulfatase</fullName>
    </submittedName>
</protein>
<gene>
    <name evidence="4" type="ORF">BA890_19840</name>
</gene>
<name>A0AAN0Y700_VIBNA</name>
<keyword evidence="2" id="KW-0378">Hydrolase</keyword>
<keyword evidence="5" id="KW-1185">Reference proteome</keyword>
<proteinExistence type="inferred from homology"/>
<evidence type="ECO:0000313" key="5">
    <source>
        <dbReference type="Proteomes" id="UP000092741"/>
    </source>
</evidence>
<dbReference type="InterPro" id="IPR050738">
    <property type="entry name" value="Sulfatase"/>
</dbReference>
<sequence length="498" mass="56342">MKKPNLLYVFPDQFRLMSLGIWQNPYYRDLIPGVGDPVHTPNLDAFIQQSTLLNNAVSNCPVCSPHRGSLMTGQFPSRSGVPLNCNSDRVDSELPETAICFTDVLSMSGYHVGYIGKWHLDVPTPNDPVQPGHYVDPNVPAWDSYTEPQRRHGIDYWYGYGTFDEHNNPHYYDTDGRRHEPKVWSAEHETDKAIEYLKNEQGQRDANKPFALFMSMNPPHSPYDSLDDCRIEDWLRYKDTPVDELLLRENADTSLEKANSAPYYFANVTGTDSEFGRLVETLKAMGEWDNTIVVFTSDHGETLCSQSVNDAKNCIYNEAFSVPFIVKAADQSQANQHPAFLSSADIMPTVLGLMGLSSSCPTNIHGRNLDEIFRSGSMDTSPTYALYLKNMNTAPGADGKIRGYFASVRGIKTERYSLALHIDDFGQVEKTQFFDNIQDPYQTNNLAFDPEQADLRRLLRAMAEELVRTDDPWADGRVLDHLLPYDLFIHSGTDKEFS</sequence>
<dbReference type="KEGG" id="vna:PN96_15990"/>
<evidence type="ECO:0000256" key="2">
    <source>
        <dbReference type="ARBA" id="ARBA00022801"/>
    </source>
</evidence>
<organism evidence="4 5">
    <name type="scientific">Vibrio natriegens NBRC 15636 = ATCC 14048 = DSM 759</name>
    <dbReference type="NCBI Taxonomy" id="1219067"/>
    <lineage>
        <taxon>Bacteria</taxon>
        <taxon>Pseudomonadati</taxon>
        <taxon>Pseudomonadota</taxon>
        <taxon>Gammaproteobacteria</taxon>
        <taxon>Vibrionales</taxon>
        <taxon>Vibrionaceae</taxon>
        <taxon>Vibrio</taxon>
    </lineage>
</organism>